<reference evidence="2" key="1">
    <citation type="journal article" date="2020" name="Toxins">
        <title>Phylogenomic Analysis of Secondary Metabolism in the Toxic Cyanobacterial Genera Anabaena, Dolichospermum and Aphanizomenon.</title>
        <authorList>
            <person name="Oesterholm J."/>
            <person name="Popin R.V."/>
            <person name="Fewer D.P."/>
            <person name="Sivonen K."/>
        </authorList>
    </citation>
    <scope>NUCLEOTIDE SEQUENCE [LARGE SCALE GENOMIC DNA]</scope>
    <source>
        <strain evidence="2">UHCC 0037</strain>
    </source>
</reference>
<protein>
    <submittedName>
        <fullName evidence="1">Serine/threonine protein kinase</fullName>
    </submittedName>
</protein>
<keyword evidence="1" id="KW-0808">Transferase</keyword>
<sequence>MTWGIGQELQGGKYVIEQILGQGGFGITYKALQVNLNQPVVIKTPNEYLNHDPEYDKYIERFIAEGQTLERLSQNANPHIVAVIELFQEGNTYCLVMEFVPGENLFQAVKRRGALPEAEIVTCIRQIGEALIVVHQAGLVHRDAHPGNIMLRTNGKAVLIDFGIAKQIIPATQSSTDKSAHERFAPYEQRYKGSRDPRVDIYCLAASLYYGVTGQHPTNSLARKLDNEPLIPPQEIIFSISNGLNRAILKGMALEAKDRPQSMQVWLEMLRYDPSFSAYSVKASHRKEVIHPISKLDIKTTHNRNNRIRIISWNWLINSLVLYVLMGYFSSKSYALFWVVAVAGAGTGAVAGHELEKSFSKFHSFLILTATSSLGLGLGSILYRLFN</sequence>
<proteinExistence type="predicted"/>
<evidence type="ECO:0000313" key="2">
    <source>
        <dbReference type="Proteomes" id="UP001517388"/>
    </source>
</evidence>
<keyword evidence="2" id="KW-1185">Reference proteome</keyword>
<accession>A0ACC7S6G9</accession>
<gene>
    <name evidence="1" type="ORF">FJR39_13240</name>
</gene>
<name>A0ACC7S6G9_DOLFA</name>
<keyword evidence="1" id="KW-0723">Serine/threonine-protein kinase</keyword>
<dbReference type="EMBL" id="VILF01000003">
    <property type="protein sequence ID" value="MTJ44092.1"/>
    <property type="molecule type" value="Genomic_DNA"/>
</dbReference>
<dbReference type="Proteomes" id="UP001517388">
    <property type="component" value="Unassembled WGS sequence"/>
</dbReference>
<keyword evidence="1" id="KW-0418">Kinase</keyword>
<organism evidence="1 2">
    <name type="scientific">Dolichospermum flos-aquae UHCC 0037</name>
    <dbReference type="NCBI Taxonomy" id="2590026"/>
    <lineage>
        <taxon>Bacteria</taxon>
        <taxon>Bacillati</taxon>
        <taxon>Cyanobacteriota</taxon>
        <taxon>Cyanophyceae</taxon>
        <taxon>Nostocales</taxon>
        <taxon>Aphanizomenonaceae</taxon>
        <taxon>Dolichospermum</taxon>
    </lineage>
</organism>
<evidence type="ECO:0000313" key="1">
    <source>
        <dbReference type="EMBL" id="MTJ44092.1"/>
    </source>
</evidence>
<comment type="caution">
    <text evidence="1">The sequence shown here is derived from an EMBL/GenBank/DDBJ whole genome shotgun (WGS) entry which is preliminary data.</text>
</comment>